<dbReference type="EMBL" id="FTNO01000001">
    <property type="protein sequence ID" value="SIR32462.1"/>
    <property type="molecule type" value="Genomic_DNA"/>
</dbReference>
<evidence type="ECO:0000313" key="1">
    <source>
        <dbReference type="EMBL" id="SIR32462.1"/>
    </source>
</evidence>
<proteinExistence type="predicted"/>
<dbReference type="Proteomes" id="UP000186914">
    <property type="component" value="Unassembled WGS sequence"/>
</dbReference>
<protein>
    <submittedName>
        <fullName evidence="1">Uncharacterized protein</fullName>
    </submittedName>
</protein>
<sequence length="37" mass="4289">MAIYSELFEPRNTVRYLYGQFTCSNGDKEMTSDNHAV</sequence>
<name>A0A1N7A072_9EURY</name>
<gene>
    <name evidence="1" type="ORF">SAMN05421858_2255</name>
</gene>
<dbReference type="AlphaFoldDB" id="A0A1N7A072"/>
<organism evidence="1 2">
    <name type="scientific">Haladaptatus litoreus</name>
    <dbReference type="NCBI Taxonomy" id="553468"/>
    <lineage>
        <taxon>Archaea</taxon>
        <taxon>Methanobacteriati</taxon>
        <taxon>Methanobacteriota</taxon>
        <taxon>Stenosarchaea group</taxon>
        <taxon>Halobacteria</taxon>
        <taxon>Halobacteriales</taxon>
        <taxon>Haladaptataceae</taxon>
        <taxon>Haladaptatus</taxon>
    </lineage>
</organism>
<keyword evidence="2" id="KW-1185">Reference proteome</keyword>
<evidence type="ECO:0000313" key="2">
    <source>
        <dbReference type="Proteomes" id="UP000186914"/>
    </source>
</evidence>
<reference evidence="2" key="1">
    <citation type="submission" date="2017-01" db="EMBL/GenBank/DDBJ databases">
        <authorList>
            <person name="Varghese N."/>
            <person name="Submissions S."/>
        </authorList>
    </citation>
    <scope>NUCLEOTIDE SEQUENCE [LARGE SCALE GENOMIC DNA]</scope>
    <source>
        <strain evidence="2">CGMCC 1.7737</strain>
    </source>
</reference>
<accession>A0A1N7A072</accession>